<dbReference type="InterPro" id="IPR008258">
    <property type="entry name" value="Transglycosylase_SLT_dom_1"/>
</dbReference>
<gene>
    <name evidence="6" type="ORF">DFR50_111123</name>
</gene>
<dbReference type="GO" id="GO:0042834">
    <property type="term" value="F:peptidoglycan binding"/>
    <property type="evidence" value="ECO:0007669"/>
    <property type="project" value="InterPro"/>
</dbReference>
<dbReference type="PANTHER" id="PTHR37423">
    <property type="entry name" value="SOLUBLE LYTIC MUREIN TRANSGLYCOSYLASE-RELATED"/>
    <property type="match status" value="1"/>
</dbReference>
<sequence>MRFLPATGCRAAPARPAARRHARRLRRAGALALLLVLAARAPARAEPHEPAADDAVAVLCGIVEDSAKGAGLPVPYFTRLIWRESAFQPHAVSPAGALGVAQFMPGTASERGLADPFDPAAAIPASAKLLADLARRFGNLGLAAAAYNAGPTRTQKWLDGQGDMPFETQSYVLAITGHDVEEWRAATPPDSAAPGPVEPCVVAIGKLRLARGPSGEPAVSGLFAPWGVQLAASFSKGSALRAFARARHDYAAVIGDRQPFVLGSVLRSRGWRPFYRVRLPAQTGGEAKRLCDRIQAVGGACAVLRS</sequence>
<comment type="similarity">
    <text evidence="1">Belongs to the transglycosylase Slt family.</text>
</comment>
<protein>
    <submittedName>
        <fullName evidence="6">Sporulation related protein</fullName>
    </submittedName>
</protein>
<feature type="chain" id="PRO_5016635833" evidence="3">
    <location>
        <begin position="46"/>
        <end position="306"/>
    </location>
</feature>
<dbReference type="Gene3D" id="1.10.530.10">
    <property type="match status" value="1"/>
</dbReference>
<feature type="domain" description="SPOR" evidence="5">
    <location>
        <begin position="225"/>
        <end position="304"/>
    </location>
</feature>
<evidence type="ECO:0000313" key="6">
    <source>
        <dbReference type="EMBL" id="RBP13861.1"/>
    </source>
</evidence>
<evidence type="ECO:0000256" key="2">
    <source>
        <dbReference type="ARBA" id="ARBA00009387"/>
    </source>
</evidence>
<dbReference type="InterPro" id="IPR023346">
    <property type="entry name" value="Lysozyme-like_dom_sf"/>
</dbReference>
<dbReference type="SUPFAM" id="SSF53955">
    <property type="entry name" value="Lysozyme-like"/>
    <property type="match status" value="1"/>
</dbReference>
<comment type="similarity">
    <text evidence="2">Belongs to the virb1 family.</text>
</comment>
<evidence type="ECO:0000256" key="1">
    <source>
        <dbReference type="ARBA" id="ARBA00007734"/>
    </source>
</evidence>
<keyword evidence="3" id="KW-0732">Signal</keyword>
<dbReference type="Pfam" id="PF05036">
    <property type="entry name" value="SPOR"/>
    <property type="match status" value="1"/>
</dbReference>
<feature type="domain" description="Transglycosylase SLT" evidence="4">
    <location>
        <begin position="67"/>
        <end position="164"/>
    </location>
</feature>
<dbReference type="Proteomes" id="UP000253529">
    <property type="component" value="Unassembled WGS sequence"/>
</dbReference>
<evidence type="ECO:0000256" key="3">
    <source>
        <dbReference type="SAM" id="SignalP"/>
    </source>
</evidence>
<proteinExistence type="inferred from homology"/>
<dbReference type="RefSeq" id="WP_113889406.1">
    <property type="nucleotide sequence ID" value="NZ_QNRK01000011.1"/>
</dbReference>
<reference evidence="6 7" key="1">
    <citation type="submission" date="2018-06" db="EMBL/GenBank/DDBJ databases">
        <title>Genomic Encyclopedia of Type Strains, Phase IV (KMG-IV): sequencing the most valuable type-strain genomes for metagenomic binning, comparative biology and taxonomic classification.</title>
        <authorList>
            <person name="Goeker M."/>
        </authorList>
    </citation>
    <scope>NUCLEOTIDE SEQUENCE [LARGE SCALE GENOMIC DNA]</scope>
    <source>
        <strain evidence="6 7">DSM 24875</strain>
    </source>
</reference>
<comment type="caution">
    <text evidence="6">The sequence shown here is derived from an EMBL/GenBank/DDBJ whole genome shotgun (WGS) entry which is preliminary data.</text>
</comment>
<accession>A0A366FGX9</accession>
<dbReference type="CDD" id="cd00254">
    <property type="entry name" value="LT-like"/>
    <property type="match status" value="1"/>
</dbReference>
<organism evidence="6 7">
    <name type="scientific">Roseiarcus fermentans</name>
    <dbReference type="NCBI Taxonomy" id="1473586"/>
    <lineage>
        <taxon>Bacteria</taxon>
        <taxon>Pseudomonadati</taxon>
        <taxon>Pseudomonadota</taxon>
        <taxon>Alphaproteobacteria</taxon>
        <taxon>Hyphomicrobiales</taxon>
        <taxon>Roseiarcaceae</taxon>
        <taxon>Roseiarcus</taxon>
    </lineage>
</organism>
<evidence type="ECO:0000313" key="7">
    <source>
        <dbReference type="Proteomes" id="UP000253529"/>
    </source>
</evidence>
<keyword evidence="7" id="KW-1185">Reference proteome</keyword>
<feature type="signal peptide" evidence="3">
    <location>
        <begin position="1"/>
        <end position="45"/>
    </location>
</feature>
<evidence type="ECO:0000259" key="5">
    <source>
        <dbReference type="Pfam" id="PF05036"/>
    </source>
</evidence>
<evidence type="ECO:0000259" key="4">
    <source>
        <dbReference type="Pfam" id="PF01464"/>
    </source>
</evidence>
<dbReference type="EMBL" id="QNRK01000011">
    <property type="protein sequence ID" value="RBP13861.1"/>
    <property type="molecule type" value="Genomic_DNA"/>
</dbReference>
<name>A0A366FGX9_9HYPH</name>
<dbReference type="OrthoDB" id="9801695at2"/>
<dbReference type="AlphaFoldDB" id="A0A366FGX9"/>
<dbReference type="Pfam" id="PF01464">
    <property type="entry name" value="SLT"/>
    <property type="match status" value="1"/>
</dbReference>
<dbReference type="InterPro" id="IPR007730">
    <property type="entry name" value="SPOR-like_dom"/>
</dbReference>
<dbReference type="PANTHER" id="PTHR37423:SF2">
    <property type="entry name" value="MEMBRANE-BOUND LYTIC MUREIN TRANSGLYCOSYLASE C"/>
    <property type="match status" value="1"/>
</dbReference>